<dbReference type="PANTHER" id="PTHR10828:SF50">
    <property type="entry name" value="REDUCTASE (ARC2), PUTATIVE (AFU_ORTHOLOGUE AFUA_6G13400)-RELATED"/>
    <property type="match status" value="1"/>
</dbReference>
<dbReference type="FunCoup" id="A0A2T3BCA6">
    <property type="interactions" value="53"/>
</dbReference>
<dbReference type="RefSeq" id="XP_024724498.1">
    <property type="nucleotide sequence ID" value="XM_024862376.1"/>
</dbReference>
<dbReference type="GeneID" id="36570457"/>
<dbReference type="Pfam" id="PF00581">
    <property type="entry name" value="Rhodanese"/>
    <property type="match status" value="1"/>
</dbReference>
<dbReference type="InterPro" id="IPR036873">
    <property type="entry name" value="Rhodanese-like_dom_sf"/>
</dbReference>
<evidence type="ECO:0000313" key="3">
    <source>
        <dbReference type="Proteomes" id="UP000241818"/>
    </source>
</evidence>
<dbReference type="SUPFAM" id="SSF52821">
    <property type="entry name" value="Rhodanese/Cell cycle control phosphatase"/>
    <property type="match status" value="1"/>
</dbReference>
<dbReference type="PROSITE" id="PS50206">
    <property type="entry name" value="RHODANESE_3"/>
    <property type="match status" value="1"/>
</dbReference>
<accession>A0A2T3BCA6</accession>
<dbReference type="GO" id="GO:0005737">
    <property type="term" value="C:cytoplasm"/>
    <property type="evidence" value="ECO:0007669"/>
    <property type="project" value="TreeGrafter"/>
</dbReference>
<dbReference type="InterPro" id="IPR001763">
    <property type="entry name" value="Rhodanese-like_dom"/>
</dbReference>
<dbReference type="AlphaFoldDB" id="A0A2T3BCA6"/>
<gene>
    <name evidence="2" type="ORF">M430DRAFT_134786</name>
</gene>
<sequence>MASASAPSCTATKAEDVPWHANLPAPKSTAASISRQDLLTWFSEKTVGKDFVLVDLRRTDYEGGTIHGSINLPAQSLYHTIPSLYAIFSAANIRHVIWYCGSSRGRGTRASGWFEDYIKERGDSQMKSLTLEGGIKGWATAGKEYVELMDDYHEEVWK</sequence>
<evidence type="ECO:0000313" key="2">
    <source>
        <dbReference type="EMBL" id="PSS25899.1"/>
    </source>
</evidence>
<dbReference type="GO" id="GO:0004725">
    <property type="term" value="F:protein tyrosine phosphatase activity"/>
    <property type="evidence" value="ECO:0007669"/>
    <property type="project" value="TreeGrafter"/>
</dbReference>
<dbReference type="GO" id="GO:0005634">
    <property type="term" value="C:nucleus"/>
    <property type="evidence" value="ECO:0007669"/>
    <property type="project" value="TreeGrafter"/>
</dbReference>
<feature type="domain" description="Rhodanese" evidence="1">
    <location>
        <begin position="47"/>
        <end position="147"/>
    </location>
</feature>
<organism evidence="2 3">
    <name type="scientific">Amorphotheca resinae ATCC 22711</name>
    <dbReference type="NCBI Taxonomy" id="857342"/>
    <lineage>
        <taxon>Eukaryota</taxon>
        <taxon>Fungi</taxon>
        <taxon>Dikarya</taxon>
        <taxon>Ascomycota</taxon>
        <taxon>Pezizomycotina</taxon>
        <taxon>Leotiomycetes</taxon>
        <taxon>Helotiales</taxon>
        <taxon>Amorphothecaceae</taxon>
        <taxon>Amorphotheca</taxon>
    </lineage>
</organism>
<dbReference type="CDD" id="cd01443">
    <property type="entry name" value="Cdc25_Acr2p"/>
    <property type="match status" value="1"/>
</dbReference>
<reference evidence="2 3" key="1">
    <citation type="journal article" date="2018" name="New Phytol.">
        <title>Comparative genomics and transcriptomics depict ericoid mycorrhizal fungi as versatile saprotrophs and plant mutualists.</title>
        <authorList>
            <person name="Martino E."/>
            <person name="Morin E."/>
            <person name="Grelet G.A."/>
            <person name="Kuo A."/>
            <person name="Kohler A."/>
            <person name="Daghino S."/>
            <person name="Barry K.W."/>
            <person name="Cichocki N."/>
            <person name="Clum A."/>
            <person name="Dockter R.B."/>
            <person name="Hainaut M."/>
            <person name="Kuo R.C."/>
            <person name="LaButti K."/>
            <person name="Lindahl B.D."/>
            <person name="Lindquist E.A."/>
            <person name="Lipzen A."/>
            <person name="Khouja H.R."/>
            <person name="Magnuson J."/>
            <person name="Murat C."/>
            <person name="Ohm R.A."/>
            <person name="Singer S.W."/>
            <person name="Spatafora J.W."/>
            <person name="Wang M."/>
            <person name="Veneault-Fourrey C."/>
            <person name="Henrissat B."/>
            <person name="Grigoriev I.V."/>
            <person name="Martin F.M."/>
            <person name="Perotto S."/>
        </authorList>
    </citation>
    <scope>NUCLEOTIDE SEQUENCE [LARGE SCALE GENOMIC DNA]</scope>
    <source>
        <strain evidence="2 3">ATCC 22711</strain>
    </source>
</reference>
<dbReference type="Proteomes" id="UP000241818">
    <property type="component" value="Unassembled WGS sequence"/>
</dbReference>
<dbReference type="OrthoDB" id="8300214at2759"/>
<name>A0A2T3BCA6_AMORE</name>
<keyword evidence="3" id="KW-1185">Reference proteome</keyword>
<protein>
    <recommendedName>
        <fullName evidence="1">Rhodanese domain-containing protein</fullName>
    </recommendedName>
</protein>
<dbReference type="EMBL" id="KZ679007">
    <property type="protein sequence ID" value="PSS25899.1"/>
    <property type="molecule type" value="Genomic_DNA"/>
</dbReference>
<proteinExistence type="predicted"/>
<dbReference type="PANTHER" id="PTHR10828">
    <property type="entry name" value="M-PHASE INDUCER PHOSPHATASE DUAL SPECIFICITY PHOSPHATASE CDC25"/>
    <property type="match status" value="1"/>
</dbReference>
<dbReference type="STRING" id="857342.A0A2T3BCA6"/>
<evidence type="ECO:0000259" key="1">
    <source>
        <dbReference type="PROSITE" id="PS50206"/>
    </source>
</evidence>
<dbReference type="InParanoid" id="A0A2T3BCA6"/>
<dbReference type="Gene3D" id="3.40.250.10">
    <property type="entry name" value="Rhodanese-like domain"/>
    <property type="match status" value="1"/>
</dbReference>
<dbReference type="SMART" id="SM00450">
    <property type="entry name" value="RHOD"/>
    <property type="match status" value="1"/>
</dbReference>